<evidence type="ECO:0000256" key="1">
    <source>
        <dbReference type="ARBA" id="ARBA00004141"/>
    </source>
</evidence>
<evidence type="ECO:0000256" key="6">
    <source>
        <dbReference type="SAM" id="Phobius"/>
    </source>
</evidence>
<evidence type="ECO:0000259" key="7">
    <source>
        <dbReference type="Pfam" id="PF00999"/>
    </source>
</evidence>
<evidence type="ECO:0000256" key="2">
    <source>
        <dbReference type="ARBA" id="ARBA00022692"/>
    </source>
</evidence>
<keyword evidence="2 6" id="KW-0812">Transmembrane</keyword>
<feature type="transmembrane region" description="Helical" evidence="6">
    <location>
        <begin position="442"/>
        <end position="461"/>
    </location>
</feature>
<feature type="transmembrane region" description="Helical" evidence="6">
    <location>
        <begin position="6"/>
        <end position="27"/>
    </location>
</feature>
<keyword evidence="4 6" id="KW-0472">Membrane</keyword>
<feature type="transmembrane region" description="Helical" evidence="6">
    <location>
        <begin position="220"/>
        <end position="247"/>
    </location>
</feature>
<dbReference type="Pfam" id="PF00999">
    <property type="entry name" value="Na_H_Exchanger"/>
    <property type="match status" value="1"/>
</dbReference>
<name>A0A084BB42_STACB</name>
<organism evidence="8 9">
    <name type="scientific">Stachybotrys chartarum (strain CBS 109288 / IBT 7711)</name>
    <name type="common">Toxic black mold</name>
    <name type="synonym">Stilbospora chartarum</name>
    <dbReference type="NCBI Taxonomy" id="1280523"/>
    <lineage>
        <taxon>Eukaryota</taxon>
        <taxon>Fungi</taxon>
        <taxon>Dikarya</taxon>
        <taxon>Ascomycota</taxon>
        <taxon>Pezizomycotina</taxon>
        <taxon>Sordariomycetes</taxon>
        <taxon>Hypocreomycetidae</taxon>
        <taxon>Hypocreales</taxon>
        <taxon>Stachybotryaceae</taxon>
        <taxon>Stachybotrys</taxon>
    </lineage>
</organism>
<dbReference type="GO" id="GO:0036376">
    <property type="term" value="P:sodium ion export across plasma membrane"/>
    <property type="evidence" value="ECO:0007669"/>
    <property type="project" value="InterPro"/>
</dbReference>
<feature type="transmembrane region" description="Helical" evidence="6">
    <location>
        <begin position="352"/>
        <end position="377"/>
    </location>
</feature>
<evidence type="ECO:0000256" key="3">
    <source>
        <dbReference type="ARBA" id="ARBA00022989"/>
    </source>
</evidence>
<comment type="subcellular location">
    <subcellularLocation>
        <location evidence="1">Membrane</location>
        <topology evidence="1">Multi-pass membrane protein</topology>
    </subcellularLocation>
</comment>
<feature type="domain" description="Cation/H+ exchanger transmembrane" evidence="7">
    <location>
        <begin position="20"/>
        <end position="460"/>
    </location>
</feature>
<feature type="transmembrane region" description="Helical" evidence="6">
    <location>
        <begin position="321"/>
        <end position="340"/>
    </location>
</feature>
<sequence length="533" mass="59106">MEVQTDVFHFLCAIFGIFTILFAFVSYLLKERLFISDSLISFVVGAIAGPAGGLLRFEAWSGGAVHLEAHTLNFTRLSLCVQVLISGVQLPERFLARSWTSMLVMLLPGMILMWLMSALLIWGICVLEDDTGEHGGGRRMPFLHALAIGSCLAPTDPVLASTIIKGRWADQHVPAPLAQIISGESGANDGLGYPFLFLALYLIAYVGGSSQGPALEGGPSMAMSLLFGNTIAYVVVLGVIWGAVVGYASAKLLRLCRSLHYVDHESFFAFPILFAIFLIGTCGMAGSDDILAAFVAGNALSWDGWFRRNTSEDSFASTFELFLNLALFIYLGATCPWDIFHTTSSNFTQWHIPLWRLACVAIAILVLRRLPMLLIFYKTGLLRRHVKTIGQAAFMGFFGPMGISSIFYLQEILRFSRERLSDQDGGGMSSAGQELFQTARQVVWFVVTSSIVVHGLAIPFWQAVTKIWMYIFPSKTRPDHAHSGVREFVEKERRAIRHALKVSSQEETDTEQQYETPVWHQARPKPVFRQLKA</sequence>
<feature type="transmembrane region" description="Helical" evidence="6">
    <location>
        <begin position="389"/>
        <end position="409"/>
    </location>
</feature>
<dbReference type="Gene3D" id="6.10.140.1330">
    <property type="match status" value="1"/>
</dbReference>
<dbReference type="GO" id="GO:0120029">
    <property type="term" value="P:proton export across plasma membrane"/>
    <property type="evidence" value="ECO:0007669"/>
    <property type="project" value="InterPro"/>
</dbReference>
<evidence type="ECO:0000256" key="5">
    <source>
        <dbReference type="SAM" id="MobiDB-lite"/>
    </source>
</evidence>
<feature type="region of interest" description="Disordered" evidence="5">
    <location>
        <begin position="501"/>
        <end position="520"/>
    </location>
</feature>
<dbReference type="InterPro" id="IPR004712">
    <property type="entry name" value="Na+/H+_antiporter_fungi"/>
</dbReference>
<reference evidence="8 9" key="1">
    <citation type="journal article" date="2014" name="BMC Genomics">
        <title>Comparative genome sequencing reveals chemotype-specific gene clusters in the toxigenic black mold Stachybotrys.</title>
        <authorList>
            <person name="Semeiks J."/>
            <person name="Borek D."/>
            <person name="Otwinowski Z."/>
            <person name="Grishin N.V."/>
        </authorList>
    </citation>
    <scope>NUCLEOTIDE SEQUENCE [LARGE SCALE GENOMIC DNA]</scope>
    <source>
        <strain evidence="9">CBS 109288 / IBT 7711</strain>
    </source>
</reference>
<feature type="transmembrane region" description="Helical" evidence="6">
    <location>
        <begin position="39"/>
        <end position="57"/>
    </location>
</feature>
<feature type="transmembrane region" description="Helical" evidence="6">
    <location>
        <begin position="102"/>
        <end position="124"/>
    </location>
</feature>
<dbReference type="GO" id="GO:0015385">
    <property type="term" value="F:sodium:proton antiporter activity"/>
    <property type="evidence" value="ECO:0007669"/>
    <property type="project" value="InterPro"/>
</dbReference>
<dbReference type="PANTHER" id="PTHR31382:SF1">
    <property type="entry name" value="SODIUM ION_PROTON EXCHANGER (EUROFUNG)"/>
    <property type="match status" value="1"/>
</dbReference>
<dbReference type="Proteomes" id="UP000028045">
    <property type="component" value="Unassembled WGS sequence"/>
</dbReference>
<evidence type="ECO:0000313" key="9">
    <source>
        <dbReference type="Proteomes" id="UP000028045"/>
    </source>
</evidence>
<accession>A0A084BB42</accession>
<proteinExistence type="predicted"/>
<dbReference type="HOGENOM" id="CLU_008635_5_1_1"/>
<evidence type="ECO:0000256" key="4">
    <source>
        <dbReference type="ARBA" id="ARBA00023136"/>
    </source>
</evidence>
<dbReference type="PANTHER" id="PTHR31382">
    <property type="entry name" value="NA(+)/H(+) ANTIPORTER"/>
    <property type="match status" value="1"/>
</dbReference>
<evidence type="ECO:0000313" key="8">
    <source>
        <dbReference type="EMBL" id="KEY74771.1"/>
    </source>
</evidence>
<gene>
    <name evidence="8" type="ORF">S7711_06669</name>
</gene>
<keyword evidence="9" id="KW-1185">Reference proteome</keyword>
<dbReference type="InterPro" id="IPR006153">
    <property type="entry name" value="Cation/H_exchanger_TM"/>
</dbReference>
<dbReference type="GO" id="GO:0042391">
    <property type="term" value="P:regulation of membrane potential"/>
    <property type="evidence" value="ECO:0007669"/>
    <property type="project" value="InterPro"/>
</dbReference>
<feature type="transmembrane region" description="Helical" evidence="6">
    <location>
        <begin position="267"/>
        <end position="300"/>
    </location>
</feature>
<feature type="transmembrane region" description="Helical" evidence="6">
    <location>
        <begin position="191"/>
        <end position="208"/>
    </location>
</feature>
<dbReference type="GO" id="GO:0005886">
    <property type="term" value="C:plasma membrane"/>
    <property type="evidence" value="ECO:0007669"/>
    <property type="project" value="InterPro"/>
</dbReference>
<keyword evidence="3 6" id="KW-1133">Transmembrane helix</keyword>
<dbReference type="AlphaFoldDB" id="A0A084BB42"/>
<protein>
    <recommendedName>
        <fullName evidence="7">Cation/H+ exchanger transmembrane domain-containing protein</fullName>
    </recommendedName>
</protein>
<dbReference type="OrthoDB" id="5327978at2759"/>
<dbReference type="EMBL" id="KL647490">
    <property type="protein sequence ID" value="KEY74771.1"/>
    <property type="molecule type" value="Genomic_DNA"/>
</dbReference>